<dbReference type="PANTHER" id="PTHR12509:SF8">
    <property type="entry name" value="SPERMATOGENESIS-ASSOCIATED PROTEIN 4"/>
    <property type="match status" value="1"/>
</dbReference>
<reference evidence="6" key="1">
    <citation type="submission" date="2019-09" db="EMBL/GenBank/DDBJ databases">
        <title>Bird 10,000 Genomes (B10K) Project - Family phase.</title>
        <authorList>
            <person name="Zhang G."/>
        </authorList>
    </citation>
    <scope>NUCLEOTIDE SEQUENCE</scope>
    <source>
        <strain evidence="6">B10K-DU-001-08</strain>
        <tissue evidence="6">Muscle</tissue>
    </source>
</reference>
<feature type="non-terminal residue" evidence="6">
    <location>
        <position position="218"/>
    </location>
</feature>
<evidence type="ECO:0000313" key="6">
    <source>
        <dbReference type="EMBL" id="NXC48754.1"/>
    </source>
</evidence>
<dbReference type="InterPro" id="IPR052111">
    <property type="entry name" value="Spermatogenesis_Ciliary_MAP"/>
</dbReference>
<dbReference type="InterPro" id="IPR036872">
    <property type="entry name" value="CH_dom_sf"/>
</dbReference>
<dbReference type="GO" id="GO:0008017">
    <property type="term" value="F:microtubule binding"/>
    <property type="evidence" value="ECO:0007669"/>
    <property type="project" value="TreeGrafter"/>
</dbReference>
<dbReference type="PANTHER" id="PTHR12509">
    <property type="entry name" value="SPERMATOGENESIS-ASSOCIATED 4-RELATED"/>
    <property type="match status" value="1"/>
</dbReference>
<dbReference type="GO" id="GO:0005634">
    <property type="term" value="C:nucleus"/>
    <property type="evidence" value="ECO:0007669"/>
    <property type="project" value="UniProtKB-SubCell"/>
</dbReference>
<dbReference type="Pfam" id="PF06294">
    <property type="entry name" value="CH_2"/>
    <property type="match status" value="1"/>
</dbReference>
<evidence type="ECO:0000256" key="1">
    <source>
        <dbReference type="ARBA" id="ARBA00004123"/>
    </source>
</evidence>
<feature type="domain" description="CH-like" evidence="5">
    <location>
        <begin position="12"/>
        <end position="106"/>
    </location>
</feature>
<dbReference type="Proteomes" id="UP000613066">
    <property type="component" value="Unassembled WGS sequence"/>
</dbReference>
<dbReference type="AlphaFoldDB" id="A0A851P6N3"/>
<organism evidence="6 7">
    <name type="scientific">Penelope pileata</name>
    <dbReference type="NCBI Taxonomy" id="1118817"/>
    <lineage>
        <taxon>Eukaryota</taxon>
        <taxon>Metazoa</taxon>
        <taxon>Chordata</taxon>
        <taxon>Craniata</taxon>
        <taxon>Vertebrata</taxon>
        <taxon>Euteleostomi</taxon>
        <taxon>Archelosauria</taxon>
        <taxon>Archosauria</taxon>
        <taxon>Dinosauria</taxon>
        <taxon>Saurischia</taxon>
        <taxon>Theropoda</taxon>
        <taxon>Coelurosauria</taxon>
        <taxon>Aves</taxon>
        <taxon>Neognathae</taxon>
        <taxon>Galloanserae</taxon>
        <taxon>Galliformes</taxon>
        <taxon>Cracidae</taxon>
        <taxon>Penelope</taxon>
    </lineage>
</organism>
<dbReference type="OrthoDB" id="62528at2759"/>
<feature type="non-terminal residue" evidence="6">
    <location>
        <position position="1"/>
    </location>
</feature>
<keyword evidence="7" id="KW-1185">Reference proteome</keyword>
<dbReference type="InterPro" id="IPR010441">
    <property type="entry name" value="CH_2"/>
</dbReference>
<dbReference type="EMBL" id="WBMW01005156">
    <property type="protein sequence ID" value="NXC48754.1"/>
    <property type="molecule type" value="Genomic_DNA"/>
</dbReference>
<keyword evidence="2" id="KW-0539">Nucleus</keyword>
<comment type="function">
    <text evidence="3">May play a role in apoptosis regulation.</text>
</comment>
<evidence type="ECO:0000256" key="2">
    <source>
        <dbReference type="ARBA" id="ARBA00023242"/>
    </source>
</evidence>
<sequence length="218" mass="25245">MASRQPELPRAVLRWLQSLDLSACPRNYRRDFSNGYLVAEILSRYFPADVQRCAYRDGSSLAARLSNWARLRRFFAKQKLCVAQELIEGTLHCKPGAAESLLQDMYSMLTNRGIKERQDREVDFTDYCYQIQLPMAARSTASTAIKSNIRLTEILMEPSISINRQKASAIINMHTEMRMQQREEDPRRFNVKPSFGQRLIHHFYCTTPCMNTASIPKE</sequence>
<name>A0A851P6N3_9GALL</name>
<evidence type="ECO:0000259" key="5">
    <source>
        <dbReference type="Pfam" id="PF06294"/>
    </source>
</evidence>
<evidence type="ECO:0000256" key="3">
    <source>
        <dbReference type="ARBA" id="ARBA00058372"/>
    </source>
</evidence>
<protein>
    <recommendedName>
        <fullName evidence="4">Spermatogenesis-associated protein 4</fullName>
    </recommendedName>
</protein>
<dbReference type="Gene3D" id="1.10.418.10">
    <property type="entry name" value="Calponin-like domain"/>
    <property type="match status" value="1"/>
</dbReference>
<comment type="caution">
    <text evidence="6">The sequence shown here is derived from an EMBL/GenBank/DDBJ whole genome shotgun (WGS) entry which is preliminary data.</text>
</comment>
<evidence type="ECO:0000313" key="7">
    <source>
        <dbReference type="Proteomes" id="UP000613066"/>
    </source>
</evidence>
<gene>
    <name evidence="6" type="primary">Spata4</name>
    <name evidence="6" type="ORF">PENPIL_R02190</name>
</gene>
<accession>A0A851P6N3</accession>
<dbReference type="GO" id="GO:0051493">
    <property type="term" value="P:regulation of cytoskeleton organization"/>
    <property type="evidence" value="ECO:0007669"/>
    <property type="project" value="TreeGrafter"/>
</dbReference>
<dbReference type="FunFam" id="1.10.418.10:FF:000061">
    <property type="entry name" value="Spermatogenesis associated 4"/>
    <property type="match status" value="1"/>
</dbReference>
<comment type="subcellular location">
    <subcellularLocation>
        <location evidence="1">Nucleus</location>
    </subcellularLocation>
</comment>
<dbReference type="GO" id="GO:0005930">
    <property type="term" value="C:axoneme"/>
    <property type="evidence" value="ECO:0007669"/>
    <property type="project" value="TreeGrafter"/>
</dbReference>
<evidence type="ECO:0000256" key="4">
    <source>
        <dbReference type="ARBA" id="ARBA00071322"/>
    </source>
</evidence>
<proteinExistence type="predicted"/>